<keyword evidence="3 6" id="KW-0812">Transmembrane</keyword>
<evidence type="ECO:0000256" key="1">
    <source>
        <dbReference type="ARBA" id="ARBA00004651"/>
    </source>
</evidence>
<dbReference type="PANTHER" id="PTHR30213:SF0">
    <property type="entry name" value="UPF0761 MEMBRANE PROTEIN YIHY"/>
    <property type="match status" value="1"/>
</dbReference>
<dbReference type="STRING" id="861299.J421_2878"/>
<name>W0RJB0_9BACT</name>
<evidence type="ECO:0000256" key="3">
    <source>
        <dbReference type="ARBA" id="ARBA00022692"/>
    </source>
</evidence>
<accession>W0RJB0</accession>
<keyword evidence="8" id="KW-1185">Reference proteome</keyword>
<keyword evidence="4 6" id="KW-1133">Transmembrane helix</keyword>
<dbReference type="KEGG" id="gba:J421_2878"/>
<gene>
    <name evidence="7" type="ORF">J421_2878</name>
</gene>
<comment type="subcellular location">
    <subcellularLocation>
        <location evidence="1">Cell membrane</location>
        <topology evidence="1">Multi-pass membrane protein</topology>
    </subcellularLocation>
</comment>
<evidence type="ECO:0000313" key="7">
    <source>
        <dbReference type="EMBL" id="AHG90415.1"/>
    </source>
</evidence>
<feature type="transmembrane region" description="Helical" evidence="6">
    <location>
        <begin position="18"/>
        <end position="41"/>
    </location>
</feature>
<dbReference type="eggNOG" id="COG1295">
    <property type="taxonomic scope" value="Bacteria"/>
</dbReference>
<keyword evidence="2" id="KW-1003">Cell membrane</keyword>
<feature type="transmembrane region" description="Helical" evidence="6">
    <location>
        <begin position="137"/>
        <end position="157"/>
    </location>
</feature>
<dbReference type="Pfam" id="PF03631">
    <property type="entry name" value="Virul_fac_BrkB"/>
    <property type="match status" value="1"/>
</dbReference>
<dbReference type="NCBIfam" id="TIGR00765">
    <property type="entry name" value="yihY_not_rbn"/>
    <property type="match status" value="1"/>
</dbReference>
<evidence type="ECO:0000256" key="5">
    <source>
        <dbReference type="ARBA" id="ARBA00023136"/>
    </source>
</evidence>
<feature type="transmembrane region" description="Helical" evidence="6">
    <location>
        <begin position="248"/>
        <end position="275"/>
    </location>
</feature>
<protein>
    <submittedName>
        <fullName evidence="7">Ribonuclease BN</fullName>
    </submittedName>
</protein>
<sequence length="290" mass="32035">MLRDYAKRVWDNSGEDNIFFLAGGLAFNILLAVVPFALLLLSGLASLLNQSAERSAETVAALLDRLLPGSLTGSHDLLIGIVTDAVRTRGRVGVLSAVTFVWFSTRLFGSLRSVLADVFDIEQERGIVAGKLFDIQITILSTMLLVVYSALSAYLAIATSRGVHVLQGIGVRQDVMGAFEYWVGRLVAFAFIATLFYALYKYLPVRRVRWQTALLASMFTSGMLELAKAAFAYYIARFNPGSLYTGTLAAFVILVSWVYYAAMIFILGGEVGQVYELRRVRRQQRATLED</sequence>
<proteinExistence type="predicted"/>
<feature type="transmembrane region" description="Helical" evidence="6">
    <location>
        <begin position="182"/>
        <end position="200"/>
    </location>
</feature>
<dbReference type="HOGENOM" id="CLU_833558_0_0_0"/>
<dbReference type="EMBL" id="CP007128">
    <property type="protein sequence ID" value="AHG90415.1"/>
    <property type="molecule type" value="Genomic_DNA"/>
</dbReference>
<dbReference type="InParanoid" id="W0RJB0"/>
<keyword evidence="5 6" id="KW-0472">Membrane</keyword>
<dbReference type="InterPro" id="IPR017039">
    <property type="entry name" value="Virul_fac_BrkB"/>
</dbReference>
<dbReference type="AlphaFoldDB" id="W0RJB0"/>
<reference evidence="7 8" key="1">
    <citation type="journal article" date="2014" name="Genome Announc.">
        <title>Genome Sequence and Methylome of Soil Bacterium Gemmatirosa kalamazoonensis KBS708T, a Member of the Rarely Cultivated Gemmatimonadetes Phylum.</title>
        <authorList>
            <person name="Debruyn J.M."/>
            <person name="Radosevich M."/>
            <person name="Wommack K.E."/>
            <person name="Polson S.W."/>
            <person name="Hauser L.J."/>
            <person name="Fawaz M.N."/>
            <person name="Korlach J."/>
            <person name="Tsai Y.C."/>
        </authorList>
    </citation>
    <scope>NUCLEOTIDE SEQUENCE [LARGE SCALE GENOMIC DNA]</scope>
    <source>
        <strain evidence="7 8">KBS708</strain>
    </source>
</reference>
<organism evidence="7 8">
    <name type="scientific">Gemmatirosa kalamazoonensis</name>
    <dbReference type="NCBI Taxonomy" id="861299"/>
    <lineage>
        <taxon>Bacteria</taxon>
        <taxon>Pseudomonadati</taxon>
        <taxon>Gemmatimonadota</taxon>
        <taxon>Gemmatimonadia</taxon>
        <taxon>Gemmatimonadales</taxon>
        <taxon>Gemmatimonadaceae</taxon>
        <taxon>Gemmatirosa</taxon>
    </lineage>
</organism>
<evidence type="ECO:0000313" key="8">
    <source>
        <dbReference type="Proteomes" id="UP000019151"/>
    </source>
</evidence>
<feature type="transmembrane region" description="Helical" evidence="6">
    <location>
        <begin position="212"/>
        <end position="236"/>
    </location>
</feature>
<evidence type="ECO:0000256" key="6">
    <source>
        <dbReference type="SAM" id="Phobius"/>
    </source>
</evidence>
<dbReference type="PIRSF" id="PIRSF035875">
    <property type="entry name" value="RNase_BN"/>
    <property type="match status" value="1"/>
</dbReference>
<dbReference type="PANTHER" id="PTHR30213">
    <property type="entry name" value="INNER MEMBRANE PROTEIN YHJD"/>
    <property type="match status" value="1"/>
</dbReference>
<evidence type="ECO:0000256" key="4">
    <source>
        <dbReference type="ARBA" id="ARBA00022989"/>
    </source>
</evidence>
<dbReference type="GO" id="GO:0005886">
    <property type="term" value="C:plasma membrane"/>
    <property type="evidence" value="ECO:0007669"/>
    <property type="project" value="UniProtKB-SubCell"/>
</dbReference>
<dbReference type="Proteomes" id="UP000019151">
    <property type="component" value="Chromosome"/>
</dbReference>
<evidence type="ECO:0000256" key="2">
    <source>
        <dbReference type="ARBA" id="ARBA00022475"/>
    </source>
</evidence>